<evidence type="ECO:0000313" key="1">
    <source>
        <dbReference type="EMBL" id="TYG45526.1"/>
    </source>
</evidence>
<organism evidence="1 2">
    <name type="scientific">Gossypium darwinii</name>
    <name type="common">Darwin's cotton</name>
    <name type="synonym">Gossypium barbadense var. darwinii</name>
    <dbReference type="NCBI Taxonomy" id="34276"/>
    <lineage>
        <taxon>Eukaryota</taxon>
        <taxon>Viridiplantae</taxon>
        <taxon>Streptophyta</taxon>
        <taxon>Embryophyta</taxon>
        <taxon>Tracheophyta</taxon>
        <taxon>Spermatophyta</taxon>
        <taxon>Magnoliopsida</taxon>
        <taxon>eudicotyledons</taxon>
        <taxon>Gunneridae</taxon>
        <taxon>Pentapetalae</taxon>
        <taxon>rosids</taxon>
        <taxon>malvids</taxon>
        <taxon>Malvales</taxon>
        <taxon>Malvaceae</taxon>
        <taxon>Malvoideae</taxon>
        <taxon>Gossypium</taxon>
    </lineage>
</organism>
<dbReference type="EMBL" id="CM017711">
    <property type="protein sequence ID" value="TYG45526.1"/>
    <property type="molecule type" value="Genomic_DNA"/>
</dbReference>
<gene>
    <name evidence="1" type="ORF">ES288_D11G181300v1</name>
</gene>
<dbReference type="AlphaFoldDB" id="A0A5D2ANU6"/>
<feature type="non-terminal residue" evidence="1">
    <location>
        <position position="1"/>
    </location>
</feature>
<evidence type="ECO:0000313" key="2">
    <source>
        <dbReference type="Proteomes" id="UP000323506"/>
    </source>
</evidence>
<accession>A0A5D2ANU6</accession>
<dbReference type="Proteomes" id="UP000323506">
    <property type="component" value="Chromosome D11"/>
</dbReference>
<name>A0A5D2ANU6_GOSDA</name>
<sequence>KFPLFHYPRISLGFPHQISPISFSRNSQLNCPTPLPSQSSPLRRSLCHPLPLSPASSIALLSSVARFLYSRTPFSVFEGQFRSSQD</sequence>
<reference evidence="1 2" key="1">
    <citation type="submission" date="2019-06" db="EMBL/GenBank/DDBJ databases">
        <title>WGS assembly of Gossypium darwinii.</title>
        <authorList>
            <person name="Chen Z.J."/>
            <person name="Sreedasyam A."/>
            <person name="Ando A."/>
            <person name="Song Q."/>
            <person name="De L."/>
            <person name="Hulse-Kemp A."/>
            <person name="Ding M."/>
            <person name="Ye W."/>
            <person name="Kirkbride R."/>
            <person name="Jenkins J."/>
            <person name="Plott C."/>
            <person name="Lovell J."/>
            <person name="Lin Y.-M."/>
            <person name="Vaughn R."/>
            <person name="Liu B."/>
            <person name="Li W."/>
            <person name="Simpson S."/>
            <person name="Scheffler B."/>
            <person name="Saski C."/>
            <person name="Grover C."/>
            <person name="Hu G."/>
            <person name="Conover J."/>
            <person name="Carlson J."/>
            <person name="Shu S."/>
            <person name="Boston L."/>
            <person name="Williams M."/>
            <person name="Peterson D."/>
            <person name="Mcgee K."/>
            <person name="Jones D."/>
            <person name="Wendel J."/>
            <person name="Stelly D."/>
            <person name="Grimwood J."/>
            <person name="Schmutz J."/>
        </authorList>
    </citation>
    <scope>NUCLEOTIDE SEQUENCE [LARGE SCALE GENOMIC DNA]</scope>
    <source>
        <strain evidence="1">1808015.09</strain>
    </source>
</reference>
<proteinExistence type="predicted"/>
<keyword evidence="2" id="KW-1185">Reference proteome</keyword>
<protein>
    <submittedName>
        <fullName evidence="1">Uncharacterized protein</fullName>
    </submittedName>
</protein>